<evidence type="ECO:0000256" key="1">
    <source>
        <dbReference type="PIRNR" id="PIRNR012524"/>
    </source>
</evidence>
<dbReference type="InterPro" id="IPR036388">
    <property type="entry name" value="WH-like_DNA-bd_sf"/>
</dbReference>
<dbReference type="InterPro" id="IPR014464">
    <property type="entry name" value="CvfB_fam"/>
</dbReference>
<dbReference type="PIRSF" id="PIRSF012524">
    <property type="entry name" value="YitL_S1"/>
    <property type="match status" value="1"/>
</dbReference>
<feature type="domain" description="Conserved virulence factor B-like winged helix" evidence="3">
    <location>
        <begin position="220"/>
        <end position="275"/>
    </location>
</feature>
<evidence type="ECO:0000313" key="5">
    <source>
        <dbReference type="Proteomes" id="UP001330184"/>
    </source>
</evidence>
<dbReference type="InterPro" id="IPR040764">
    <property type="entry name" value="CvfB_WH"/>
</dbReference>
<comment type="similarity">
    <text evidence="1">Belongs to the CvfB family.</text>
</comment>
<keyword evidence="5" id="KW-1185">Reference proteome</keyword>
<sequence length="278" mass="31813">MIELGNYNTLKVLRSTSIGLFLGDDEGTEILLPNKYVPSDFEIDQEMDVFCYLDNAERPISTTLKPKIVRNGFAYLKVVEVGAYGAFLDWGLEKHLLVPFREQSHRMEEGQSYVVHCYMDEESMRLTGSSRVDKFLSNESVAYDQNDQVDLLINRKTPLGWEVIVDNRHKGLVFDSDIYRPLEIGDQVKGYVKSVRDDKKIDISLQPIGAKMLEPTAKFIFDKLVKNNGFLPLHDKSSPEEIQHTLHMSKKAFKKGVGILYRQRKIDIQDDGIHLLGD</sequence>
<feature type="domain" description="Conserved virulence factor B first S1" evidence="2">
    <location>
        <begin position="4"/>
        <end position="63"/>
    </location>
</feature>
<organism evidence="4 5">
    <name type="scientific">Flagellimonas marinaquae</name>
    <dbReference type="NCBI Taxonomy" id="254955"/>
    <lineage>
        <taxon>Bacteria</taxon>
        <taxon>Pseudomonadati</taxon>
        <taxon>Bacteroidota</taxon>
        <taxon>Flavobacteriia</taxon>
        <taxon>Flavobacteriales</taxon>
        <taxon>Flavobacteriaceae</taxon>
        <taxon>Flagellimonas</taxon>
    </lineage>
</organism>
<dbReference type="AlphaFoldDB" id="A0AA48HG99"/>
<protein>
    <submittedName>
        <fullName evidence="4">GntR family transcriptional regulator</fullName>
    </submittedName>
</protein>
<evidence type="ECO:0000313" key="4">
    <source>
        <dbReference type="EMBL" id="BDW93912.1"/>
    </source>
</evidence>
<dbReference type="Pfam" id="PF13509">
    <property type="entry name" value="S1_2"/>
    <property type="match status" value="1"/>
</dbReference>
<dbReference type="Pfam" id="PF17783">
    <property type="entry name" value="WHD_CvfB"/>
    <property type="match status" value="1"/>
</dbReference>
<evidence type="ECO:0000259" key="2">
    <source>
        <dbReference type="Pfam" id="PF13509"/>
    </source>
</evidence>
<accession>A0AA48HG99</accession>
<reference evidence="4 5" key="1">
    <citation type="submission" date="2023-01" db="EMBL/GenBank/DDBJ databases">
        <title>Complete genome sequence of Muricauda aquimarina strain IFOP_LL357.</title>
        <authorList>
            <person name="Gajardo G."/>
            <person name="Ueki S."/>
            <person name="Maruyama F."/>
        </authorList>
    </citation>
    <scope>NUCLEOTIDE SEQUENCE [LARGE SCALE GENOMIC DNA]</scope>
    <source>
        <strain evidence="4 5">IFOP_LL357</strain>
    </source>
</reference>
<dbReference type="RefSeq" id="WP_338194839.1">
    <property type="nucleotide sequence ID" value="NZ_AP027268.1"/>
</dbReference>
<gene>
    <name evidence="4" type="ORF">MACH07_27440</name>
</gene>
<dbReference type="PANTHER" id="PTHR37296">
    <property type="entry name" value="CONSERVED VIRULENCE FACTOR B"/>
    <property type="match status" value="1"/>
</dbReference>
<dbReference type="EMBL" id="AP027268">
    <property type="protein sequence ID" value="BDW93912.1"/>
    <property type="molecule type" value="Genomic_DNA"/>
</dbReference>
<name>A0AA48HG99_9FLAO</name>
<dbReference type="Gene3D" id="1.10.10.10">
    <property type="entry name" value="Winged helix-like DNA-binding domain superfamily/Winged helix DNA-binding domain"/>
    <property type="match status" value="1"/>
</dbReference>
<dbReference type="Gene3D" id="2.40.50.140">
    <property type="entry name" value="Nucleic acid-binding proteins"/>
    <property type="match status" value="2"/>
</dbReference>
<proteinExistence type="inferred from homology"/>
<dbReference type="InterPro" id="IPR012340">
    <property type="entry name" value="NA-bd_OB-fold"/>
</dbReference>
<dbReference type="Proteomes" id="UP001330184">
    <property type="component" value="Chromosome"/>
</dbReference>
<evidence type="ECO:0000259" key="3">
    <source>
        <dbReference type="Pfam" id="PF17783"/>
    </source>
</evidence>
<dbReference type="PANTHER" id="PTHR37296:SF1">
    <property type="entry name" value="CONSERVED VIRULENCE FACTOR B"/>
    <property type="match status" value="1"/>
</dbReference>
<dbReference type="InterPro" id="IPR039566">
    <property type="entry name" value="CvfB_S1_st"/>
</dbReference>